<proteinExistence type="predicted"/>
<evidence type="ECO:0000313" key="1">
    <source>
        <dbReference type="EMBL" id="KAA9326066.1"/>
    </source>
</evidence>
<name>A0A5N1ILH7_9BACT</name>
<organism evidence="1 2">
    <name type="scientific">Adhaeribacter soli</name>
    <dbReference type="NCBI Taxonomy" id="2607655"/>
    <lineage>
        <taxon>Bacteria</taxon>
        <taxon>Pseudomonadati</taxon>
        <taxon>Bacteroidota</taxon>
        <taxon>Cytophagia</taxon>
        <taxon>Cytophagales</taxon>
        <taxon>Hymenobacteraceae</taxon>
        <taxon>Adhaeribacter</taxon>
    </lineage>
</organism>
<dbReference type="Proteomes" id="UP000326570">
    <property type="component" value="Unassembled WGS sequence"/>
</dbReference>
<keyword evidence="2" id="KW-1185">Reference proteome</keyword>
<dbReference type="EMBL" id="VTWT01000010">
    <property type="protein sequence ID" value="KAA9326066.1"/>
    <property type="molecule type" value="Genomic_DNA"/>
</dbReference>
<accession>A0A5N1ILH7</accession>
<comment type="caution">
    <text evidence="1">The sequence shown here is derived from an EMBL/GenBank/DDBJ whole genome shotgun (WGS) entry which is preliminary data.</text>
</comment>
<sequence length="181" mass="21204">MPVPSAEFKKAIKQLTDKEKEALLLKAVRRDAELYDIIAFELLDIPVEQLVEETSEKIHDLMYGLTGRSLSKSLTRSLRKSMKEIARFKKVTKNVKGEVDLHLYLLRLIFQNFTGQFDSFYKSFYTATARLVLKTAQLVKKNLDEDYYIEYEDELNEYLEVLHNRKKPLSFVLPETFEAVK</sequence>
<dbReference type="RefSeq" id="WP_150905173.1">
    <property type="nucleotide sequence ID" value="NZ_VTWT01000010.1"/>
</dbReference>
<evidence type="ECO:0000313" key="2">
    <source>
        <dbReference type="Proteomes" id="UP000326570"/>
    </source>
</evidence>
<dbReference type="AlphaFoldDB" id="A0A5N1ILH7"/>
<reference evidence="1 2" key="1">
    <citation type="submission" date="2019-09" db="EMBL/GenBank/DDBJ databases">
        <title>Genome sequence of Adhaeribacter sp. M2.</title>
        <authorList>
            <person name="Srinivasan S."/>
        </authorList>
    </citation>
    <scope>NUCLEOTIDE SEQUENCE [LARGE SCALE GENOMIC DNA]</scope>
    <source>
        <strain evidence="1 2">M2</strain>
    </source>
</reference>
<protein>
    <submittedName>
        <fullName evidence="1">Uncharacterized protein</fullName>
    </submittedName>
</protein>
<gene>
    <name evidence="1" type="ORF">F0P94_16770</name>
</gene>